<name>A0AAV2ID03_LYMST</name>
<dbReference type="InterPro" id="IPR050373">
    <property type="entry name" value="Fibrinogen_C-term_domain"/>
</dbReference>
<dbReference type="Proteomes" id="UP001497497">
    <property type="component" value="Unassembled WGS sequence"/>
</dbReference>
<proteinExistence type="predicted"/>
<accession>A0AAV2ID03</accession>
<feature type="chain" id="PRO_5043382484" description="Fibrinogen C-terminal domain-containing protein" evidence="1">
    <location>
        <begin position="22"/>
        <end position="423"/>
    </location>
</feature>
<feature type="signal peptide" evidence="1">
    <location>
        <begin position="1"/>
        <end position="21"/>
    </location>
</feature>
<gene>
    <name evidence="3" type="ORF">GSLYS_00017617001</name>
</gene>
<comment type="caution">
    <text evidence="3">The sequence shown here is derived from an EMBL/GenBank/DDBJ whole genome shotgun (WGS) entry which is preliminary data.</text>
</comment>
<keyword evidence="1" id="KW-0732">Signal</keyword>
<organism evidence="3 4">
    <name type="scientific">Lymnaea stagnalis</name>
    <name type="common">Great pond snail</name>
    <name type="synonym">Helix stagnalis</name>
    <dbReference type="NCBI Taxonomy" id="6523"/>
    <lineage>
        <taxon>Eukaryota</taxon>
        <taxon>Metazoa</taxon>
        <taxon>Spiralia</taxon>
        <taxon>Lophotrochozoa</taxon>
        <taxon>Mollusca</taxon>
        <taxon>Gastropoda</taxon>
        <taxon>Heterobranchia</taxon>
        <taxon>Euthyneura</taxon>
        <taxon>Panpulmonata</taxon>
        <taxon>Hygrophila</taxon>
        <taxon>Lymnaeoidea</taxon>
        <taxon>Lymnaeidae</taxon>
        <taxon>Lymnaea</taxon>
    </lineage>
</organism>
<dbReference type="GO" id="GO:0005615">
    <property type="term" value="C:extracellular space"/>
    <property type="evidence" value="ECO:0007669"/>
    <property type="project" value="TreeGrafter"/>
</dbReference>
<dbReference type="InterPro" id="IPR014716">
    <property type="entry name" value="Fibrinogen_a/b/g_C_1"/>
</dbReference>
<dbReference type="AlphaFoldDB" id="A0AAV2ID03"/>
<sequence length="423" mass="46076">MGWSSSAVCVFGIIFLQYAAGNPHLSVHPQPIRVGLARNFTAFCTVSDLKVAGWSSVASLVIRRNRNRVSEPIADVHSSASAVLRPSAGDAVVSGALSNAENYISVTWKNPDGRLEGEYICEGTGVDIAGAPASFSDTVLVAVEYPSKDEYITALFQLYNEQDKMAETINAAYAVGNSTEQKLQNALATVSRLRVDGCVEELNGTGCDDPKLPVGYNVVNITPKDGLGAIRVLCQVRAVGEGWVVFQKRFDGSVDFYRDFHDYENGFGTVGASSEFWLGLKNLRRLLVDNGDANQIRVDMTELGTGYNFTRIYPTFTIGPDPEYTLIADGYDDGARGLSENAGAQFQTFDRDSSGGCPSSLRLAGWWFNQGCGYVNLNGLWGLPGGEASMFWYEIYNHPLHSMQATELKFRPRTPAVVIPPKQ</sequence>
<dbReference type="Pfam" id="PF00147">
    <property type="entry name" value="Fibrinogen_C"/>
    <property type="match status" value="1"/>
</dbReference>
<reference evidence="3 4" key="1">
    <citation type="submission" date="2024-04" db="EMBL/GenBank/DDBJ databases">
        <authorList>
            <consortium name="Genoscope - CEA"/>
            <person name="William W."/>
        </authorList>
    </citation>
    <scope>NUCLEOTIDE SEQUENCE [LARGE SCALE GENOMIC DNA]</scope>
</reference>
<dbReference type="Gene3D" id="3.90.215.10">
    <property type="entry name" value="Gamma Fibrinogen, chain A, domain 1"/>
    <property type="match status" value="1"/>
</dbReference>
<evidence type="ECO:0000256" key="1">
    <source>
        <dbReference type="SAM" id="SignalP"/>
    </source>
</evidence>
<dbReference type="PANTHER" id="PTHR19143:SF444">
    <property type="entry name" value="PROTEIN SCABROUS"/>
    <property type="match status" value="1"/>
</dbReference>
<evidence type="ECO:0000313" key="4">
    <source>
        <dbReference type="Proteomes" id="UP001497497"/>
    </source>
</evidence>
<evidence type="ECO:0000313" key="3">
    <source>
        <dbReference type="EMBL" id="CAL1544104.1"/>
    </source>
</evidence>
<dbReference type="EMBL" id="CAXITT010000597">
    <property type="protein sequence ID" value="CAL1544104.1"/>
    <property type="molecule type" value="Genomic_DNA"/>
</dbReference>
<keyword evidence="4" id="KW-1185">Reference proteome</keyword>
<dbReference type="PANTHER" id="PTHR19143">
    <property type="entry name" value="FIBRINOGEN/TENASCIN/ANGIOPOEITIN"/>
    <property type="match status" value="1"/>
</dbReference>
<dbReference type="SUPFAM" id="SSF56496">
    <property type="entry name" value="Fibrinogen C-terminal domain-like"/>
    <property type="match status" value="1"/>
</dbReference>
<dbReference type="InterPro" id="IPR002181">
    <property type="entry name" value="Fibrinogen_a/b/g_C_dom"/>
</dbReference>
<dbReference type="PROSITE" id="PS51406">
    <property type="entry name" value="FIBRINOGEN_C_2"/>
    <property type="match status" value="1"/>
</dbReference>
<dbReference type="InterPro" id="IPR036056">
    <property type="entry name" value="Fibrinogen-like_C"/>
</dbReference>
<dbReference type="SMART" id="SM00186">
    <property type="entry name" value="FBG"/>
    <property type="match status" value="1"/>
</dbReference>
<protein>
    <recommendedName>
        <fullName evidence="2">Fibrinogen C-terminal domain-containing protein</fullName>
    </recommendedName>
</protein>
<evidence type="ECO:0000259" key="2">
    <source>
        <dbReference type="PROSITE" id="PS51406"/>
    </source>
</evidence>
<feature type="domain" description="Fibrinogen C-terminal" evidence="2">
    <location>
        <begin position="198"/>
        <end position="414"/>
    </location>
</feature>